<dbReference type="PROSITE" id="PS51318">
    <property type="entry name" value="TAT"/>
    <property type="match status" value="1"/>
</dbReference>
<dbReference type="AlphaFoldDB" id="A0A4Q5J7C6"/>
<accession>A0A4Q5J7C6</accession>
<proteinExistence type="predicted"/>
<organism evidence="1 2">
    <name type="scientific">Nocardioides iriomotensis</name>
    <dbReference type="NCBI Taxonomy" id="715784"/>
    <lineage>
        <taxon>Bacteria</taxon>
        <taxon>Bacillati</taxon>
        <taxon>Actinomycetota</taxon>
        <taxon>Actinomycetes</taxon>
        <taxon>Propionibacteriales</taxon>
        <taxon>Nocardioidaceae</taxon>
        <taxon>Nocardioides</taxon>
    </lineage>
</organism>
<comment type="caution">
    <text evidence="1">The sequence shown here is derived from an EMBL/GenBank/DDBJ whole genome shotgun (WGS) entry which is preliminary data.</text>
</comment>
<gene>
    <name evidence="1" type="ORF">ETU37_05410</name>
</gene>
<dbReference type="RefSeq" id="WP_129986104.1">
    <property type="nucleotide sequence ID" value="NZ_SDPU01000014.1"/>
</dbReference>
<reference evidence="1 2" key="1">
    <citation type="submission" date="2019-01" db="EMBL/GenBank/DDBJ databases">
        <title>Nocardioides guangzhouensis sp. nov., an actinobacterium isolated from soil.</title>
        <authorList>
            <person name="Fu Y."/>
            <person name="Cai Y."/>
            <person name="Lin Z."/>
            <person name="Chen P."/>
        </authorList>
    </citation>
    <scope>NUCLEOTIDE SEQUENCE [LARGE SCALE GENOMIC DNA]</scope>
    <source>
        <strain evidence="1 2">NBRC 105384</strain>
    </source>
</reference>
<evidence type="ECO:0000313" key="1">
    <source>
        <dbReference type="EMBL" id="RYU13679.1"/>
    </source>
</evidence>
<evidence type="ECO:0000313" key="2">
    <source>
        <dbReference type="Proteomes" id="UP000291189"/>
    </source>
</evidence>
<keyword evidence="2" id="KW-1185">Reference proteome</keyword>
<sequence>MSANQHLPSEARSISRRSLVKGAATVAWTVPAVQLVSAVPAFAGSNDPTCSCVLTIEKQQWTGNAGFHLKVLVVNTSTLPCGVVTLTIEFDGRELTWKSWSDKTDRDWNTPSAGSDPITVVSKGGLGAGKTILFSAHFSPTSGPESGALTGSVVASSGGTTTGSTTFSAK</sequence>
<dbReference type="EMBL" id="SDPU01000014">
    <property type="protein sequence ID" value="RYU13679.1"/>
    <property type="molecule type" value="Genomic_DNA"/>
</dbReference>
<dbReference type="OrthoDB" id="4861362at2"/>
<protein>
    <submittedName>
        <fullName evidence="1">Uncharacterized protein</fullName>
    </submittedName>
</protein>
<dbReference type="Proteomes" id="UP000291189">
    <property type="component" value="Unassembled WGS sequence"/>
</dbReference>
<dbReference type="InterPro" id="IPR006311">
    <property type="entry name" value="TAT_signal"/>
</dbReference>
<name>A0A4Q5J7C6_9ACTN</name>